<name>A0ABV7Z6L8_9DEIO</name>
<sequence>MSIETETNTESTKVVEDAKPHTGTPDQPLTKEQRLENDNWQQREKLRQYKEEVETLKGTVQTLTSGLTEIQTSLAAKQEAETQAAKEKALNSALDEAGIVDAKARTLATKMLGDAEDLAAGIKQVIEDYPFIVGKKTIVLPNTGVARSDDTHIPVEQKLASGLSKIINK</sequence>
<evidence type="ECO:0000313" key="2">
    <source>
        <dbReference type="EMBL" id="MFC3833091.1"/>
    </source>
</evidence>
<reference evidence="3" key="1">
    <citation type="journal article" date="2019" name="Int. J. Syst. Evol. Microbiol.">
        <title>The Global Catalogue of Microorganisms (GCM) 10K type strain sequencing project: providing services to taxonomists for standard genome sequencing and annotation.</title>
        <authorList>
            <consortium name="The Broad Institute Genomics Platform"/>
            <consortium name="The Broad Institute Genome Sequencing Center for Infectious Disease"/>
            <person name="Wu L."/>
            <person name="Ma J."/>
        </authorList>
    </citation>
    <scope>NUCLEOTIDE SEQUENCE [LARGE SCALE GENOMIC DNA]</scope>
    <source>
        <strain evidence="3">CCTCC AB 2017081</strain>
    </source>
</reference>
<proteinExistence type="predicted"/>
<accession>A0ABV7Z6L8</accession>
<comment type="caution">
    <text evidence="2">The sequence shown here is derived from an EMBL/GenBank/DDBJ whole genome shotgun (WGS) entry which is preliminary data.</text>
</comment>
<evidence type="ECO:0000313" key="3">
    <source>
        <dbReference type="Proteomes" id="UP001595803"/>
    </source>
</evidence>
<evidence type="ECO:0008006" key="4">
    <source>
        <dbReference type="Google" id="ProtNLM"/>
    </source>
</evidence>
<dbReference type="RefSeq" id="WP_322472545.1">
    <property type="nucleotide sequence ID" value="NZ_JBHRZG010000010.1"/>
</dbReference>
<organism evidence="2 3">
    <name type="scientific">Deinococcus rufus</name>
    <dbReference type="NCBI Taxonomy" id="2136097"/>
    <lineage>
        <taxon>Bacteria</taxon>
        <taxon>Thermotogati</taxon>
        <taxon>Deinococcota</taxon>
        <taxon>Deinococci</taxon>
        <taxon>Deinococcales</taxon>
        <taxon>Deinococcaceae</taxon>
        <taxon>Deinococcus</taxon>
    </lineage>
</organism>
<feature type="region of interest" description="Disordered" evidence="1">
    <location>
        <begin position="1"/>
        <end position="43"/>
    </location>
</feature>
<dbReference type="Proteomes" id="UP001595803">
    <property type="component" value="Unassembled WGS sequence"/>
</dbReference>
<feature type="compositionally biased region" description="Basic and acidic residues" evidence="1">
    <location>
        <begin position="29"/>
        <end position="43"/>
    </location>
</feature>
<feature type="compositionally biased region" description="Polar residues" evidence="1">
    <location>
        <begin position="1"/>
        <end position="12"/>
    </location>
</feature>
<gene>
    <name evidence="2" type="ORF">ACFOSB_09505</name>
</gene>
<keyword evidence="3" id="KW-1185">Reference proteome</keyword>
<evidence type="ECO:0000256" key="1">
    <source>
        <dbReference type="SAM" id="MobiDB-lite"/>
    </source>
</evidence>
<protein>
    <recommendedName>
        <fullName evidence="4">Scaffolding protein</fullName>
    </recommendedName>
</protein>
<dbReference type="EMBL" id="JBHRZG010000010">
    <property type="protein sequence ID" value="MFC3833091.1"/>
    <property type="molecule type" value="Genomic_DNA"/>
</dbReference>